<dbReference type="AlphaFoldDB" id="A0A5E4M1Z7"/>
<dbReference type="OrthoDB" id="6628131at2759"/>
<name>A0A5E4M1Z7_9HEMI</name>
<reference evidence="1 2" key="1">
    <citation type="submission" date="2019-08" db="EMBL/GenBank/DDBJ databases">
        <authorList>
            <person name="Alioto T."/>
            <person name="Alioto T."/>
            <person name="Gomez Garrido J."/>
        </authorList>
    </citation>
    <scope>NUCLEOTIDE SEQUENCE [LARGE SCALE GENOMIC DNA]</scope>
</reference>
<accession>A0A5E4M1Z7</accession>
<dbReference type="EMBL" id="CABPRJ010000011">
    <property type="protein sequence ID" value="VVC25301.1"/>
    <property type="molecule type" value="Genomic_DNA"/>
</dbReference>
<evidence type="ECO:0000313" key="2">
    <source>
        <dbReference type="Proteomes" id="UP000325440"/>
    </source>
</evidence>
<proteinExistence type="predicted"/>
<evidence type="ECO:0008006" key="3">
    <source>
        <dbReference type="Google" id="ProtNLM"/>
    </source>
</evidence>
<dbReference type="Proteomes" id="UP000325440">
    <property type="component" value="Unassembled WGS sequence"/>
</dbReference>
<organism evidence="1 2">
    <name type="scientific">Cinara cedri</name>
    <dbReference type="NCBI Taxonomy" id="506608"/>
    <lineage>
        <taxon>Eukaryota</taxon>
        <taxon>Metazoa</taxon>
        <taxon>Ecdysozoa</taxon>
        <taxon>Arthropoda</taxon>
        <taxon>Hexapoda</taxon>
        <taxon>Insecta</taxon>
        <taxon>Pterygota</taxon>
        <taxon>Neoptera</taxon>
        <taxon>Paraneoptera</taxon>
        <taxon>Hemiptera</taxon>
        <taxon>Sternorrhyncha</taxon>
        <taxon>Aphidomorpha</taxon>
        <taxon>Aphidoidea</taxon>
        <taxon>Aphididae</taxon>
        <taxon>Lachninae</taxon>
        <taxon>Cinara</taxon>
    </lineage>
</organism>
<protein>
    <recommendedName>
        <fullName evidence="3">Endonuclease/exonuclease/phosphatase</fullName>
    </recommendedName>
</protein>
<sequence>MSDHFLVRAKINIRISTEWRKTQNYKEKIDRNALKTSTAKLYQEKLMLKLQNIQERPNISETWKEVEQTVKTIAEEVFGYIPEKQGKCCSMKNVKELYIKKIEPA</sequence>
<gene>
    <name evidence="1" type="ORF">CINCED_3A022671</name>
</gene>
<keyword evidence="2" id="KW-1185">Reference proteome</keyword>
<evidence type="ECO:0000313" key="1">
    <source>
        <dbReference type="EMBL" id="VVC25301.1"/>
    </source>
</evidence>